<reference evidence="7 8" key="1">
    <citation type="submission" date="2020-04" db="EMBL/GenBank/DDBJ databases">
        <title>Complete genome sequence of Spiroplasma platyhelix ATCC 51748, an insect isolate.</title>
        <authorList>
            <person name="Green E.A."/>
            <person name="Klassen J.L."/>
        </authorList>
    </citation>
    <scope>NUCLEOTIDE SEQUENCE [LARGE SCALE GENOMIC DNA]</scope>
    <source>
        <strain evidence="7 8">PALS-1</strain>
    </source>
</reference>
<keyword evidence="3 6" id="KW-0812">Transmembrane</keyword>
<evidence type="ECO:0000256" key="2">
    <source>
        <dbReference type="ARBA" id="ARBA00022448"/>
    </source>
</evidence>
<feature type="transmembrane region" description="Helical" evidence="6">
    <location>
        <begin position="435"/>
        <end position="462"/>
    </location>
</feature>
<evidence type="ECO:0000256" key="6">
    <source>
        <dbReference type="SAM" id="Phobius"/>
    </source>
</evidence>
<feature type="transmembrane region" description="Helical" evidence="6">
    <location>
        <begin position="84"/>
        <end position="116"/>
    </location>
</feature>
<evidence type="ECO:0000256" key="4">
    <source>
        <dbReference type="ARBA" id="ARBA00022989"/>
    </source>
</evidence>
<evidence type="ECO:0000256" key="1">
    <source>
        <dbReference type="ARBA" id="ARBA00004141"/>
    </source>
</evidence>
<dbReference type="PROSITE" id="PS50267">
    <property type="entry name" value="NA_NEUROTRAN_SYMP_3"/>
    <property type="match status" value="1"/>
</dbReference>
<dbReference type="AlphaFoldDB" id="A0A846TQN0"/>
<sequence length="522" mass="57859">MKNKQTISAWGFIMSVLGAAVGLGGIWGFPTKMNQYGGTFLIPFFIALIICAVPILLIEMNLGNKYRKNHVMIFEELANKPGKFFGFLQSAVVWLMGIFYSVLVAWSLLALIMGFLPGLTQKDYFLDVIIGQTNPNPTSFSQLGNISIWVLLSLIGVWVLTGVIVLGGVTKGVDKANKIFVPGLFLIIFAMMIYTLTLDGAGDGLKRMFSFHGSVLAKTNIWTDAFGQAFFMLSTCVGAIIIFSSHAPKNQDNTNKTLIITAGTTIIALITSCIVFATISAIAKNQNVGIDEVFKPGPTLIFQVFPQIFAIIGQGTALLVFSHILAIFFFLSVFFAGISSLIAMLEGVVNPLETEWKIKRYKIIIGIIVLSILVDIVFIFNNSAALIDGLAIWVAGIWQMIIGIFELIGVMWLWKCYPEIAQHNNETSWFKWNKYIFRILCLVVIPIIIAVNLGFAIYQLILNIEANMFIFLTVGTTIGAFVTLAVTFIFTYYQEIKSHSQKLKARITKQPLKEAEEIETIE</sequence>
<keyword evidence="4 6" id="KW-1133">Transmembrane helix</keyword>
<evidence type="ECO:0000256" key="5">
    <source>
        <dbReference type="ARBA" id="ARBA00023136"/>
    </source>
</evidence>
<evidence type="ECO:0000256" key="3">
    <source>
        <dbReference type="ARBA" id="ARBA00022692"/>
    </source>
</evidence>
<dbReference type="NCBIfam" id="NF037979">
    <property type="entry name" value="Na_transp"/>
    <property type="match status" value="1"/>
</dbReference>
<comment type="caution">
    <text evidence="7">The sequence shown here is derived from an EMBL/GenBank/DDBJ whole genome shotgun (WGS) entry which is preliminary data.</text>
</comment>
<gene>
    <name evidence="7" type="ORF">HER12_02580</name>
</gene>
<dbReference type="Proteomes" id="UP000584587">
    <property type="component" value="Unassembled WGS sequence"/>
</dbReference>
<comment type="subcellular location">
    <subcellularLocation>
        <location evidence="1">Membrane</location>
        <topology evidence="1">Multi-pass membrane protein</topology>
    </subcellularLocation>
</comment>
<keyword evidence="2" id="KW-0813">Transport</keyword>
<evidence type="ECO:0000313" key="7">
    <source>
        <dbReference type="EMBL" id="NKE38640.1"/>
    </source>
</evidence>
<dbReference type="PANTHER" id="PTHR42948:SF1">
    <property type="entry name" value="TRANSPORTER"/>
    <property type="match status" value="1"/>
</dbReference>
<feature type="transmembrane region" description="Helical" evidence="6">
    <location>
        <begin position="257"/>
        <end position="283"/>
    </location>
</feature>
<keyword evidence="5 6" id="KW-0472">Membrane</keyword>
<feature type="transmembrane region" description="Helical" evidence="6">
    <location>
        <begin position="179"/>
        <end position="198"/>
    </location>
</feature>
<keyword evidence="8" id="KW-1185">Reference proteome</keyword>
<feature type="transmembrane region" description="Helical" evidence="6">
    <location>
        <begin position="7"/>
        <end position="29"/>
    </location>
</feature>
<dbReference type="PRINTS" id="PR00176">
    <property type="entry name" value="NANEUSMPORT"/>
</dbReference>
<dbReference type="PANTHER" id="PTHR42948">
    <property type="entry name" value="TRANSPORTER"/>
    <property type="match status" value="1"/>
</dbReference>
<evidence type="ECO:0000313" key="8">
    <source>
        <dbReference type="Proteomes" id="UP000584587"/>
    </source>
</evidence>
<feature type="transmembrane region" description="Helical" evidence="6">
    <location>
        <begin position="392"/>
        <end position="414"/>
    </location>
</feature>
<feature type="transmembrane region" description="Helical" evidence="6">
    <location>
        <begin position="41"/>
        <end position="63"/>
    </location>
</feature>
<dbReference type="GO" id="GO:0016020">
    <property type="term" value="C:membrane"/>
    <property type="evidence" value="ECO:0007669"/>
    <property type="project" value="UniProtKB-SubCell"/>
</dbReference>
<dbReference type="Pfam" id="PF00209">
    <property type="entry name" value="SNF"/>
    <property type="match status" value="2"/>
</dbReference>
<feature type="transmembrane region" description="Helical" evidence="6">
    <location>
        <begin position="146"/>
        <end position="167"/>
    </location>
</feature>
<protein>
    <submittedName>
        <fullName evidence="7">Sodium-dependent transporter</fullName>
    </submittedName>
</protein>
<dbReference type="RefSeq" id="WP_168105115.1">
    <property type="nucleotide sequence ID" value="NZ_CP051215.1"/>
</dbReference>
<accession>A0A846TQN0</accession>
<name>A0A846TQN0_9MOLU</name>
<feature type="transmembrane region" description="Helical" evidence="6">
    <location>
        <begin position="225"/>
        <end position="245"/>
    </location>
</feature>
<feature type="transmembrane region" description="Helical" evidence="6">
    <location>
        <begin position="468"/>
        <end position="493"/>
    </location>
</feature>
<dbReference type="InterPro" id="IPR037272">
    <property type="entry name" value="SNS_sf"/>
</dbReference>
<dbReference type="InterPro" id="IPR000175">
    <property type="entry name" value="Na/ntran_symport"/>
</dbReference>
<feature type="transmembrane region" description="Helical" evidence="6">
    <location>
        <begin position="324"/>
        <end position="349"/>
    </location>
</feature>
<feature type="transmembrane region" description="Helical" evidence="6">
    <location>
        <begin position="361"/>
        <end position="380"/>
    </location>
</feature>
<organism evidence="7 8">
    <name type="scientific">Spiroplasma platyhelix PALS-1</name>
    <dbReference type="NCBI Taxonomy" id="1276218"/>
    <lineage>
        <taxon>Bacteria</taxon>
        <taxon>Bacillati</taxon>
        <taxon>Mycoplasmatota</taxon>
        <taxon>Mollicutes</taxon>
        <taxon>Entomoplasmatales</taxon>
        <taxon>Spiroplasmataceae</taxon>
        <taxon>Spiroplasma</taxon>
    </lineage>
</organism>
<proteinExistence type="predicted"/>
<dbReference type="EMBL" id="JAAVVK010000002">
    <property type="protein sequence ID" value="NKE38640.1"/>
    <property type="molecule type" value="Genomic_DNA"/>
</dbReference>
<dbReference type="SUPFAM" id="SSF161070">
    <property type="entry name" value="SNF-like"/>
    <property type="match status" value="1"/>
</dbReference>